<evidence type="ECO:0008006" key="2">
    <source>
        <dbReference type="Google" id="ProtNLM"/>
    </source>
</evidence>
<dbReference type="AlphaFoldDB" id="A0A831X285"/>
<accession>A0A831X285</accession>
<organism evidence="1">
    <name type="scientific">Thermorudis peleae</name>
    <dbReference type="NCBI Taxonomy" id="1382356"/>
    <lineage>
        <taxon>Bacteria</taxon>
        <taxon>Pseudomonadati</taxon>
        <taxon>Thermomicrobiota</taxon>
        <taxon>Thermomicrobia</taxon>
        <taxon>Thermomicrobia incertae sedis</taxon>
        <taxon>Thermorudis</taxon>
    </lineage>
</organism>
<evidence type="ECO:0000313" key="1">
    <source>
        <dbReference type="EMBL" id="HEG92516.1"/>
    </source>
</evidence>
<gene>
    <name evidence="1" type="ORF">ENP34_13930</name>
</gene>
<reference evidence="1" key="1">
    <citation type="journal article" date="2020" name="mSystems">
        <title>Genome- and Community-Level Interaction Insights into Carbon Utilization and Element Cycling Functions of Hydrothermarchaeota in Hydrothermal Sediment.</title>
        <authorList>
            <person name="Zhou Z."/>
            <person name="Liu Y."/>
            <person name="Xu W."/>
            <person name="Pan J."/>
            <person name="Luo Z.H."/>
            <person name="Li M."/>
        </authorList>
    </citation>
    <scope>NUCLEOTIDE SEQUENCE [LARGE SCALE GENOMIC DNA]</scope>
    <source>
        <strain evidence="1">SpSt-210</strain>
    </source>
</reference>
<comment type="caution">
    <text evidence="1">The sequence shown here is derived from an EMBL/GenBank/DDBJ whole genome shotgun (WGS) entry which is preliminary data.</text>
</comment>
<proteinExistence type="predicted"/>
<dbReference type="EMBL" id="DSIY01000321">
    <property type="protein sequence ID" value="HEG92516.1"/>
    <property type="molecule type" value="Genomic_DNA"/>
</dbReference>
<name>A0A831X285_9BACT</name>
<sequence length="193" mass="21171">MSALFDWQTAAPYRQVALLSGDVHAASAFTIHRRGKFGAILECTSSPLTTKATRLERWLNLIATRAPNLLEPELHFERHFLVLANNHGLVRLRPLPGGGHHIELTVRAWEERSRAFRAAGRLASAPEFSPHAPLLRSAGERGMLSGFPCQRAFDLRVATSLRLSGRASLPALLSARLKPASPTKSGWKSALRG</sequence>
<protein>
    <recommendedName>
        <fullName evidence="2">PhoD-like phosphatase metallophosphatase domain-containing protein</fullName>
    </recommendedName>
</protein>